<feature type="region of interest" description="Disordered" evidence="7">
    <location>
        <begin position="71"/>
        <end position="95"/>
    </location>
</feature>
<gene>
    <name evidence="9" type="primary">MPUL0D08500</name>
    <name evidence="9" type="ORF">METSCH_D08500</name>
</gene>
<evidence type="ECO:0000256" key="7">
    <source>
        <dbReference type="SAM" id="MobiDB-lite"/>
    </source>
</evidence>
<feature type="transmembrane region" description="Helical" evidence="8">
    <location>
        <begin position="316"/>
        <end position="338"/>
    </location>
</feature>
<feature type="transmembrane region" description="Helical" evidence="8">
    <location>
        <begin position="461"/>
        <end position="481"/>
    </location>
</feature>
<feature type="transmembrane region" description="Helical" evidence="8">
    <location>
        <begin position="284"/>
        <end position="304"/>
    </location>
</feature>
<feature type="compositionally biased region" description="Basic and acidic residues" evidence="7">
    <location>
        <begin position="78"/>
        <end position="95"/>
    </location>
</feature>
<dbReference type="GO" id="GO:0022857">
    <property type="term" value="F:transmembrane transporter activity"/>
    <property type="evidence" value="ECO:0007669"/>
    <property type="project" value="InterPro"/>
</dbReference>
<dbReference type="PANTHER" id="PTHR43791">
    <property type="entry name" value="PERMEASE-RELATED"/>
    <property type="match status" value="1"/>
</dbReference>
<name>A0A4P6XQG5_9ASCO</name>
<dbReference type="EMBL" id="CP034459">
    <property type="protein sequence ID" value="QBM89767.1"/>
    <property type="molecule type" value="Genomic_DNA"/>
</dbReference>
<evidence type="ECO:0000256" key="1">
    <source>
        <dbReference type="ARBA" id="ARBA00004141"/>
    </source>
</evidence>
<feature type="transmembrane region" description="Helical" evidence="8">
    <location>
        <begin position="519"/>
        <end position="541"/>
    </location>
</feature>
<keyword evidence="5 8" id="KW-0472">Membrane</keyword>
<dbReference type="STRING" id="2163413.A0A4P6XQG5"/>
<dbReference type="Proteomes" id="UP000292447">
    <property type="component" value="Chromosome IV"/>
</dbReference>
<organism evidence="9 10">
    <name type="scientific">Metschnikowia aff. pulcherrima</name>
    <dbReference type="NCBI Taxonomy" id="2163413"/>
    <lineage>
        <taxon>Eukaryota</taxon>
        <taxon>Fungi</taxon>
        <taxon>Dikarya</taxon>
        <taxon>Ascomycota</taxon>
        <taxon>Saccharomycotina</taxon>
        <taxon>Pichiomycetes</taxon>
        <taxon>Metschnikowiaceae</taxon>
        <taxon>Metschnikowia</taxon>
    </lineage>
</organism>
<comment type="similarity">
    <text evidence="6">Belongs to the major facilitator superfamily. Allantoate permease family.</text>
</comment>
<evidence type="ECO:0000256" key="4">
    <source>
        <dbReference type="ARBA" id="ARBA00022989"/>
    </source>
</evidence>
<proteinExistence type="inferred from homology"/>
<dbReference type="InterPro" id="IPR036259">
    <property type="entry name" value="MFS_trans_sf"/>
</dbReference>
<keyword evidence="2" id="KW-0813">Transport</keyword>
<dbReference type="FunFam" id="1.20.1250.20:FF:000065">
    <property type="entry name" value="Putative MFS pantothenate transporter"/>
    <property type="match status" value="1"/>
</dbReference>
<evidence type="ECO:0000256" key="8">
    <source>
        <dbReference type="SAM" id="Phobius"/>
    </source>
</evidence>
<evidence type="ECO:0000256" key="6">
    <source>
        <dbReference type="ARBA" id="ARBA00037968"/>
    </source>
</evidence>
<dbReference type="GO" id="GO:0016020">
    <property type="term" value="C:membrane"/>
    <property type="evidence" value="ECO:0007669"/>
    <property type="project" value="UniProtKB-SubCell"/>
</dbReference>
<keyword evidence="4 8" id="KW-1133">Transmembrane helix</keyword>
<feature type="transmembrane region" description="Helical" evidence="8">
    <location>
        <begin position="553"/>
        <end position="574"/>
    </location>
</feature>
<protein>
    <submittedName>
        <fullName evidence="9">Major Facilitator Superfamily protein</fullName>
    </submittedName>
</protein>
<evidence type="ECO:0000256" key="3">
    <source>
        <dbReference type="ARBA" id="ARBA00022692"/>
    </source>
</evidence>
<dbReference type="InterPro" id="IPR011701">
    <property type="entry name" value="MFS"/>
</dbReference>
<accession>A0A4P6XQG5</accession>
<keyword evidence="3 8" id="KW-0812">Transmembrane</keyword>
<evidence type="ECO:0000313" key="10">
    <source>
        <dbReference type="Proteomes" id="UP000292447"/>
    </source>
</evidence>
<feature type="transmembrane region" description="Helical" evidence="8">
    <location>
        <begin position="433"/>
        <end position="454"/>
    </location>
</feature>
<evidence type="ECO:0000256" key="5">
    <source>
        <dbReference type="ARBA" id="ARBA00023136"/>
    </source>
</evidence>
<dbReference type="AlphaFoldDB" id="A0A4P6XQG5"/>
<reference evidence="10" key="1">
    <citation type="submission" date="2019-03" db="EMBL/GenBank/DDBJ databases">
        <title>Snf2 controls pulcherriminic acid biosynthesis and connects pigmentation and antifungal activity of the yeast Metschnikowia pulcherrima.</title>
        <authorList>
            <person name="Gore-Lloyd D."/>
            <person name="Sumann I."/>
            <person name="Brachmann A.O."/>
            <person name="Schneeberger K."/>
            <person name="Ortiz-Merino R.A."/>
            <person name="Moreno-Beltran M."/>
            <person name="Schlaefli M."/>
            <person name="Kirner P."/>
            <person name="Santos Kron A."/>
            <person name="Wolfe K.H."/>
            <person name="Piel J."/>
            <person name="Ahrens C.H."/>
            <person name="Henk D."/>
            <person name="Freimoser F.M."/>
        </authorList>
    </citation>
    <scope>NUCLEOTIDE SEQUENCE [LARGE SCALE GENOMIC DNA]</scope>
    <source>
        <strain evidence="10">APC 1.2</strain>
    </source>
</reference>
<feature type="transmembrane region" description="Helical" evidence="8">
    <location>
        <begin position="197"/>
        <end position="215"/>
    </location>
</feature>
<feature type="transmembrane region" description="Helical" evidence="8">
    <location>
        <begin position="487"/>
        <end position="507"/>
    </location>
</feature>
<dbReference type="PANTHER" id="PTHR43791:SF15">
    <property type="entry name" value="TRANSPORTER SEO1-RELATED"/>
    <property type="match status" value="1"/>
</dbReference>
<dbReference type="Pfam" id="PF07690">
    <property type="entry name" value="MFS_1"/>
    <property type="match status" value="1"/>
</dbReference>
<evidence type="ECO:0000256" key="2">
    <source>
        <dbReference type="ARBA" id="ARBA00022448"/>
    </source>
</evidence>
<sequence>MKPPHRASRKTDHVTWSNIRGRGYIKTGGPAAKPSCPSSYTENHMSFLKEPLSRLKWGFIPVRRIVDEDIEPSEVTADEPKEALQDSNYEDEKKTDDVELVEYRDEANRPWWKFFDEYEYRSNKYVRASHKWYKWFDDNDTPAERKLMWKIDILLTFYSLMAYWVKYLDQTNLNNAYVAGLKESIGMKGNDLVNTQVLFNVGNIVFQIPFMYVLYGLPLNYVLPTLDLCWSALTIGTYKVNTLGQLKAIRFLIGMFEAPSYLAYQYLFGTFIFNPAMIARRSMVYYFGQYLGVLTSGLLSGAIVRAFENVGGLEAWRWIFIIDGIISVAVGIIGFYMLPGTPTDCYLIWLTDDEIRLLRKKLKQNHTAGRPQVNLFTSLVSKETWKLILTSWEFYVLAFWNMLCWNNSNGGSGAYILWLKSLNRFDAGTLQDYTALTPGLGLLWLFVTCMYADLFQLRWSAIWLSQAFNITGNVILAVWHVPEGAKWFAWCLQYFGWAMAPVLYSWQNDICRRDAQKRAVVLVVMNMLAQASTAWMSVIVWKTVEAPRFLKGYSFTATSAFCLCLWTLVVMYLYKRQERKYAKQNGIVLYNSLTDPEPVQDIQAVSDSDEKVSKE</sequence>
<keyword evidence="10" id="KW-1185">Reference proteome</keyword>
<dbReference type="Gene3D" id="1.20.1250.20">
    <property type="entry name" value="MFS general substrate transporter like domains"/>
    <property type="match status" value="1"/>
</dbReference>
<evidence type="ECO:0000313" key="9">
    <source>
        <dbReference type="EMBL" id="QBM89767.1"/>
    </source>
</evidence>
<dbReference type="SUPFAM" id="SSF103473">
    <property type="entry name" value="MFS general substrate transporter"/>
    <property type="match status" value="1"/>
</dbReference>
<comment type="subcellular location">
    <subcellularLocation>
        <location evidence="1">Membrane</location>
        <topology evidence="1">Multi-pass membrane protein</topology>
    </subcellularLocation>
</comment>